<reference evidence="4" key="1">
    <citation type="journal article" date="2011" name="Science">
        <title>The plant cell wall-decomposing machinery underlies the functional diversity of forest fungi.</title>
        <authorList>
            <person name="Eastwood D.C."/>
            <person name="Floudas D."/>
            <person name="Binder M."/>
            <person name="Majcherczyk A."/>
            <person name="Schneider P."/>
            <person name="Aerts A."/>
            <person name="Asiegbu F.O."/>
            <person name="Baker S.E."/>
            <person name="Barry K."/>
            <person name="Bendiksby M."/>
            <person name="Blumentritt M."/>
            <person name="Coutinho P.M."/>
            <person name="Cullen D."/>
            <person name="de Vries R.P."/>
            <person name="Gathman A."/>
            <person name="Goodell B."/>
            <person name="Henrissat B."/>
            <person name="Ihrmark K."/>
            <person name="Kauserud H."/>
            <person name="Kohler A."/>
            <person name="LaButti K."/>
            <person name="Lapidus A."/>
            <person name="Lavin J.L."/>
            <person name="Lee Y.-H."/>
            <person name="Lindquist E."/>
            <person name="Lilly W."/>
            <person name="Lucas S."/>
            <person name="Morin E."/>
            <person name="Murat C."/>
            <person name="Oguiza J.A."/>
            <person name="Park J."/>
            <person name="Pisabarro A.G."/>
            <person name="Riley R."/>
            <person name="Rosling A."/>
            <person name="Salamov A."/>
            <person name="Schmidt O."/>
            <person name="Schmutz J."/>
            <person name="Skrede I."/>
            <person name="Stenlid J."/>
            <person name="Wiebenga A."/>
            <person name="Xie X."/>
            <person name="Kuees U."/>
            <person name="Hibbett D.S."/>
            <person name="Hoffmeister D."/>
            <person name="Hoegberg N."/>
            <person name="Martin F."/>
            <person name="Grigoriev I.V."/>
            <person name="Watkinson S.C."/>
        </authorList>
    </citation>
    <scope>NUCLEOTIDE SEQUENCE [LARGE SCALE GENOMIC DNA]</scope>
    <source>
        <strain evidence="4">strain S7.3</strain>
    </source>
</reference>
<dbReference type="OMA" id="EYQISHA"/>
<evidence type="ECO:0000313" key="4">
    <source>
        <dbReference type="Proteomes" id="UP000008063"/>
    </source>
</evidence>
<dbReference type="PANTHER" id="PTHR39639">
    <property type="entry name" value="CHROMOSOME 16, WHOLE GENOME SHOTGUN SEQUENCE"/>
    <property type="match status" value="1"/>
</dbReference>
<dbReference type="HOGENOM" id="CLU_2203380_0_0_1"/>
<feature type="region of interest" description="Disordered" evidence="1">
    <location>
        <begin position="20"/>
        <end position="42"/>
    </location>
</feature>
<dbReference type="Pfam" id="PF03235">
    <property type="entry name" value="GmrSD_N"/>
    <property type="match status" value="1"/>
</dbReference>
<feature type="domain" description="GmrSD restriction endonucleases N-terminal" evidence="2">
    <location>
        <begin position="67"/>
        <end position="105"/>
    </location>
</feature>
<dbReference type="OrthoDB" id="5419821at2759"/>
<protein>
    <recommendedName>
        <fullName evidence="2">GmrSD restriction endonucleases N-terminal domain-containing protein</fullName>
    </recommendedName>
</protein>
<name>F8Q2F2_SERL3</name>
<gene>
    <name evidence="3" type="ORF">SERLA73DRAFT_57011</name>
</gene>
<accession>F8Q2F2</accession>
<keyword evidence="4" id="KW-1185">Reference proteome</keyword>
<dbReference type="PANTHER" id="PTHR39639:SF1">
    <property type="entry name" value="DUF262 DOMAIN-CONTAINING PROTEIN"/>
    <property type="match status" value="1"/>
</dbReference>
<feature type="non-terminal residue" evidence="3">
    <location>
        <position position="1"/>
    </location>
</feature>
<dbReference type="Proteomes" id="UP000008063">
    <property type="component" value="Unassembled WGS sequence"/>
</dbReference>
<dbReference type="InParanoid" id="F8Q2F2"/>
<dbReference type="STRING" id="936435.F8Q2F2"/>
<evidence type="ECO:0000259" key="2">
    <source>
        <dbReference type="Pfam" id="PF03235"/>
    </source>
</evidence>
<evidence type="ECO:0000256" key="1">
    <source>
        <dbReference type="SAM" id="MobiDB-lite"/>
    </source>
</evidence>
<evidence type="ECO:0000313" key="3">
    <source>
        <dbReference type="EMBL" id="EGN97363.1"/>
    </source>
</evidence>
<dbReference type="EMBL" id="GL945482">
    <property type="protein sequence ID" value="EGN97363.1"/>
    <property type="molecule type" value="Genomic_DNA"/>
</dbReference>
<dbReference type="AlphaFoldDB" id="F8Q2F2"/>
<sequence length="108" mass="12255">QFSMSLSDFSELTELSSDEDIPLTQASAAKKRPTPKKTIREYQISHALRPPRTSQYTAKSLYDQTVDGSITLEPEYQRGIVWPESKQSGLIDSILRNYYIPPIIFGLC</sequence>
<dbReference type="InterPro" id="IPR004919">
    <property type="entry name" value="GmrSD_N"/>
</dbReference>
<organism evidence="4">
    <name type="scientific">Serpula lacrymans var. lacrymans (strain S7.3)</name>
    <name type="common">Dry rot fungus</name>
    <dbReference type="NCBI Taxonomy" id="936435"/>
    <lineage>
        <taxon>Eukaryota</taxon>
        <taxon>Fungi</taxon>
        <taxon>Dikarya</taxon>
        <taxon>Basidiomycota</taxon>
        <taxon>Agaricomycotina</taxon>
        <taxon>Agaricomycetes</taxon>
        <taxon>Agaricomycetidae</taxon>
        <taxon>Boletales</taxon>
        <taxon>Coniophorineae</taxon>
        <taxon>Serpulaceae</taxon>
        <taxon>Serpula</taxon>
    </lineage>
</organism>
<proteinExistence type="predicted"/>